<sequence length="73" mass="8518">MEVLRLPRIWAQELSQLWQRRAHARAKGREINTKLHSCLLNCLSRSCNCTKQNKLVLYKLLAMHDAYKLLAVA</sequence>
<keyword evidence="2" id="KW-1185">Reference proteome</keyword>
<evidence type="ECO:0000313" key="2">
    <source>
        <dbReference type="Proteomes" id="UP001054889"/>
    </source>
</evidence>
<dbReference type="Proteomes" id="UP001054889">
    <property type="component" value="Unassembled WGS sequence"/>
</dbReference>
<reference evidence="1" key="2">
    <citation type="submission" date="2021-12" db="EMBL/GenBank/DDBJ databases">
        <title>Resequencing data analysis of finger millet.</title>
        <authorList>
            <person name="Hatakeyama M."/>
            <person name="Aluri S."/>
            <person name="Balachadran M.T."/>
            <person name="Sivarajan S.R."/>
            <person name="Poveda L."/>
            <person name="Shimizu-Inatsugi R."/>
            <person name="Schlapbach R."/>
            <person name="Sreeman S.M."/>
            <person name="Shimizu K.K."/>
        </authorList>
    </citation>
    <scope>NUCLEOTIDE SEQUENCE</scope>
</reference>
<gene>
    <name evidence="1" type="primary">ga10917</name>
    <name evidence="1" type="ORF">PR202_ga10917</name>
</gene>
<dbReference type="EMBL" id="BQKI01000005">
    <property type="protein sequence ID" value="GJM94284.1"/>
    <property type="molecule type" value="Genomic_DNA"/>
</dbReference>
<name>A0AAV5C880_ELECO</name>
<comment type="caution">
    <text evidence="1">The sequence shown here is derived from an EMBL/GenBank/DDBJ whole genome shotgun (WGS) entry which is preliminary data.</text>
</comment>
<evidence type="ECO:0000313" key="1">
    <source>
        <dbReference type="EMBL" id="GJM94284.1"/>
    </source>
</evidence>
<organism evidence="1 2">
    <name type="scientific">Eleusine coracana subsp. coracana</name>
    <dbReference type="NCBI Taxonomy" id="191504"/>
    <lineage>
        <taxon>Eukaryota</taxon>
        <taxon>Viridiplantae</taxon>
        <taxon>Streptophyta</taxon>
        <taxon>Embryophyta</taxon>
        <taxon>Tracheophyta</taxon>
        <taxon>Spermatophyta</taxon>
        <taxon>Magnoliopsida</taxon>
        <taxon>Liliopsida</taxon>
        <taxon>Poales</taxon>
        <taxon>Poaceae</taxon>
        <taxon>PACMAD clade</taxon>
        <taxon>Chloridoideae</taxon>
        <taxon>Cynodonteae</taxon>
        <taxon>Eleusininae</taxon>
        <taxon>Eleusine</taxon>
    </lineage>
</organism>
<proteinExistence type="predicted"/>
<protein>
    <submittedName>
        <fullName evidence="1">Uncharacterized protein</fullName>
    </submittedName>
</protein>
<reference evidence="1" key="1">
    <citation type="journal article" date="2018" name="DNA Res.">
        <title>Multiple hybrid de novo genome assembly of finger millet, an orphan allotetraploid crop.</title>
        <authorList>
            <person name="Hatakeyama M."/>
            <person name="Aluri S."/>
            <person name="Balachadran M.T."/>
            <person name="Sivarajan S.R."/>
            <person name="Patrignani A."/>
            <person name="Gruter S."/>
            <person name="Poveda L."/>
            <person name="Shimizu-Inatsugi R."/>
            <person name="Baeten J."/>
            <person name="Francoijs K.J."/>
            <person name="Nataraja K.N."/>
            <person name="Reddy Y.A.N."/>
            <person name="Phadnis S."/>
            <person name="Ravikumar R.L."/>
            <person name="Schlapbach R."/>
            <person name="Sreeman S.M."/>
            <person name="Shimizu K.K."/>
        </authorList>
    </citation>
    <scope>NUCLEOTIDE SEQUENCE</scope>
</reference>
<accession>A0AAV5C880</accession>
<dbReference type="AlphaFoldDB" id="A0AAV5C880"/>